<evidence type="ECO:0000259" key="8">
    <source>
        <dbReference type="PROSITE" id="PS50011"/>
    </source>
</evidence>
<dbReference type="PANTHER" id="PTHR43289:SF6">
    <property type="entry name" value="SERINE_THREONINE-PROTEIN KINASE NEKL-3"/>
    <property type="match status" value="1"/>
</dbReference>
<keyword evidence="4 7" id="KW-0547">Nucleotide-binding</keyword>
<feature type="binding site" evidence="7">
    <location>
        <position position="54"/>
    </location>
    <ligand>
        <name>ATP</name>
        <dbReference type="ChEBI" id="CHEBI:30616"/>
    </ligand>
</feature>
<dbReference type="KEGG" id="tpol:Mal48_47900"/>
<keyword evidence="10" id="KW-1185">Reference proteome</keyword>
<dbReference type="PROSITE" id="PS50011">
    <property type="entry name" value="PROTEIN_KINASE_DOM"/>
    <property type="match status" value="1"/>
</dbReference>
<dbReference type="SUPFAM" id="SSF56112">
    <property type="entry name" value="Protein kinase-like (PK-like)"/>
    <property type="match status" value="1"/>
</dbReference>
<gene>
    <name evidence="9" type="primary">prkC_16</name>
    <name evidence="9" type="ORF">Mal48_47900</name>
</gene>
<evidence type="ECO:0000256" key="3">
    <source>
        <dbReference type="ARBA" id="ARBA00022679"/>
    </source>
</evidence>
<dbReference type="InterPro" id="IPR011009">
    <property type="entry name" value="Kinase-like_dom_sf"/>
</dbReference>
<dbReference type="EMBL" id="CP036267">
    <property type="protein sequence ID" value="QDT35513.1"/>
    <property type="molecule type" value="Genomic_DNA"/>
</dbReference>
<keyword evidence="5 9" id="KW-0418">Kinase</keyword>
<dbReference type="Proteomes" id="UP000315724">
    <property type="component" value="Chromosome"/>
</dbReference>
<dbReference type="EC" id="2.7.11.1" evidence="1"/>
<keyword evidence="2" id="KW-0723">Serine/threonine-protein kinase</keyword>
<dbReference type="PANTHER" id="PTHR43289">
    <property type="entry name" value="MITOGEN-ACTIVATED PROTEIN KINASE KINASE KINASE 20-RELATED"/>
    <property type="match status" value="1"/>
</dbReference>
<evidence type="ECO:0000256" key="4">
    <source>
        <dbReference type="ARBA" id="ARBA00022741"/>
    </source>
</evidence>
<dbReference type="SMART" id="SM00220">
    <property type="entry name" value="S_TKc"/>
    <property type="match status" value="1"/>
</dbReference>
<dbReference type="InterPro" id="IPR000719">
    <property type="entry name" value="Prot_kinase_dom"/>
</dbReference>
<dbReference type="RefSeq" id="WP_145205207.1">
    <property type="nucleotide sequence ID" value="NZ_CP036267.1"/>
</dbReference>
<evidence type="ECO:0000256" key="2">
    <source>
        <dbReference type="ARBA" id="ARBA00022527"/>
    </source>
</evidence>
<dbReference type="Pfam" id="PF00069">
    <property type="entry name" value="Pkinase"/>
    <property type="match status" value="1"/>
</dbReference>
<dbReference type="OrthoDB" id="6111975at2"/>
<keyword evidence="3 9" id="KW-0808">Transferase</keyword>
<dbReference type="Gene3D" id="3.30.200.20">
    <property type="entry name" value="Phosphorylase Kinase, domain 1"/>
    <property type="match status" value="1"/>
</dbReference>
<evidence type="ECO:0000256" key="1">
    <source>
        <dbReference type="ARBA" id="ARBA00012513"/>
    </source>
</evidence>
<dbReference type="FunFam" id="1.10.510.10:FF:000021">
    <property type="entry name" value="Serine/threonine protein kinase"/>
    <property type="match status" value="1"/>
</dbReference>
<dbReference type="PROSITE" id="PS00107">
    <property type="entry name" value="PROTEIN_KINASE_ATP"/>
    <property type="match status" value="1"/>
</dbReference>
<evidence type="ECO:0000256" key="7">
    <source>
        <dbReference type="PROSITE-ProRule" id="PRU10141"/>
    </source>
</evidence>
<keyword evidence="6 7" id="KW-0067">ATP-binding</keyword>
<name>A0A517QV66_9PLAN</name>
<evidence type="ECO:0000313" key="10">
    <source>
        <dbReference type="Proteomes" id="UP000315724"/>
    </source>
</evidence>
<dbReference type="PROSITE" id="PS00108">
    <property type="entry name" value="PROTEIN_KINASE_ST"/>
    <property type="match status" value="1"/>
</dbReference>
<sequence>MSTSESDFHPETEADRELPATIGPYFIERKLGSGGMGTVYLGRHQETDEFAAVKLLPASMAREAGFVARFDREIAAMKQLTNPHIVELYENGEDLGSYFYTMEFVDGETLADRLEREGRIPWREVIDYSVQVCSALKAAHNAGIIHRDLKPSNLLIGKDGTIKLTDFGVAQVFASGKLTVTGGILGTAEYMSPEQAQGKRATKQSDLYSLGAVMYVMLTGRPPFTGKTALDIIQKHRFSQFDSVKRLVPEVPFWLDEVVCQCLSKKQEDRYPDAYVLSLRLKEIPKKVDLKEQQESEYSELVGTAETMADVAPGASLGDEVGGTLVRDLFRAQMDAEKPDSKLHRLLDNTWVLVGVLLLTCGLVYVLFRINTPSQEQLFQRGEDLMDRPAGLAWEAAKKDYFLPLIEADRERWEPEVTPYLDQIEIYELRKTLFGKATKQQPAPKSEAEAIILQAMELRRQGRLAEARSKLMAFYELLGSSEEDQNLSALLIQMISEITNEMPPDRLDYVRAALERADTFLQEGQVERAIAIWFSIKKLYDSDPDAVELVDQAELKYFKATGVQLLGKEDLPISDAK</sequence>
<dbReference type="CDD" id="cd14014">
    <property type="entry name" value="STKc_PknB_like"/>
    <property type="match status" value="1"/>
</dbReference>
<accession>A0A517QV66</accession>
<protein>
    <recommendedName>
        <fullName evidence="1">non-specific serine/threonine protein kinase</fullName>
        <ecNumber evidence="1">2.7.11.1</ecNumber>
    </recommendedName>
</protein>
<dbReference type="GO" id="GO:0005524">
    <property type="term" value="F:ATP binding"/>
    <property type="evidence" value="ECO:0007669"/>
    <property type="project" value="UniProtKB-UniRule"/>
</dbReference>
<evidence type="ECO:0000256" key="5">
    <source>
        <dbReference type="ARBA" id="ARBA00022777"/>
    </source>
</evidence>
<feature type="domain" description="Protein kinase" evidence="8">
    <location>
        <begin position="25"/>
        <end position="284"/>
    </location>
</feature>
<dbReference type="InterPro" id="IPR008271">
    <property type="entry name" value="Ser/Thr_kinase_AS"/>
</dbReference>
<organism evidence="9 10">
    <name type="scientific">Thalassoglobus polymorphus</name>
    <dbReference type="NCBI Taxonomy" id="2527994"/>
    <lineage>
        <taxon>Bacteria</taxon>
        <taxon>Pseudomonadati</taxon>
        <taxon>Planctomycetota</taxon>
        <taxon>Planctomycetia</taxon>
        <taxon>Planctomycetales</taxon>
        <taxon>Planctomycetaceae</taxon>
        <taxon>Thalassoglobus</taxon>
    </lineage>
</organism>
<evidence type="ECO:0000256" key="6">
    <source>
        <dbReference type="ARBA" id="ARBA00022840"/>
    </source>
</evidence>
<evidence type="ECO:0000313" key="9">
    <source>
        <dbReference type="EMBL" id="QDT35513.1"/>
    </source>
</evidence>
<dbReference type="GO" id="GO:0004674">
    <property type="term" value="F:protein serine/threonine kinase activity"/>
    <property type="evidence" value="ECO:0007669"/>
    <property type="project" value="UniProtKB-KW"/>
</dbReference>
<dbReference type="AlphaFoldDB" id="A0A517QV66"/>
<dbReference type="Gene3D" id="1.10.510.10">
    <property type="entry name" value="Transferase(Phosphotransferase) domain 1"/>
    <property type="match status" value="1"/>
</dbReference>
<reference evidence="9 10" key="1">
    <citation type="submission" date="2019-02" db="EMBL/GenBank/DDBJ databases">
        <title>Deep-cultivation of Planctomycetes and their phenomic and genomic characterization uncovers novel biology.</title>
        <authorList>
            <person name="Wiegand S."/>
            <person name="Jogler M."/>
            <person name="Boedeker C."/>
            <person name="Pinto D."/>
            <person name="Vollmers J."/>
            <person name="Rivas-Marin E."/>
            <person name="Kohn T."/>
            <person name="Peeters S.H."/>
            <person name="Heuer A."/>
            <person name="Rast P."/>
            <person name="Oberbeckmann S."/>
            <person name="Bunk B."/>
            <person name="Jeske O."/>
            <person name="Meyerdierks A."/>
            <person name="Storesund J.E."/>
            <person name="Kallscheuer N."/>
            <person name="Luecker S."/>
            <person name="Lage O.M."/>
            <person name="Pohl T."/>
            <person name="Merkel B.J."/>
            <person name="Hornburger P."/>
            <person name="Mueller R.-W."/>
            <person name="Bruemmer F."/>
            <person name="Labrenz M."/>
            <person name="Spormann A.M."/>
            <person name="Op den Camp H."/>
            <person name="Overmann J."/>
            <person name="Amann R."/>
            <person name="Jetten M.S.M."/>
            <person name="Mascher T."/>
            <person name="Medema M.H."/>
            <person name="Devos D.P."/>
            <person name="Kaster A.-K."/>
            <person name="Ovreas L."/>
            <person name="Rohde M."/>
            <person name="Galperin M.Y."/>
            <person name="Jogler C."/>
        </authorList>
    </citation>
    <scope>NUCLEOTIDE SEQUENCE [LARGE SCALE GENOMIC DNA]</scope>
    <source>
        <strain evidence="9 10">Mal48</strain>
    </source>
</reference>
<proteinExistence type="predicted"/>
<dbReference type="InterPro" id="IPR017441">
    <property type="entry name" value="Protein_kinase_ATP_BS"/>
</dbReference>